<dbReference type="OMA" id="KPIENTH"/>
<dbReference type="EMBL" id="JAHRHJ020001122">
    <property type="protein sequence ID" value="KAH9293440.1"/>
    <property type="molecule type" value="Genomic_DNA"/>
</dbReference>
<feature type="non-terminal residue" evidence="2">
    <location>
        <position position="1"/>
    </location>
</feature>
<proteinExistence type="inferred from homology"/>
<accession>A0AA38F922</accession>
<sequence>VEDVISKADGYVSPTLKSKTCQMYGAAKKAPEVARSVVADFREVGVVGKAKEVGKTVYAISEPRAKNLYNKYEPVAEQWSLMAWYKLLQFPMVAAIVEALLPPSTYCFEKYNSGVKYLAKGEYRVATYLPLVPAEKIKNSIYKGLGKEEYLLEITQ</sequence>
<reference evidence="2 3" key="1">
    <citation type="journal article" date="2021" name="Nat. Plants">
        <title>The Taxus genome provides insights into paclitaxel biosynthesis.</title>
        <authorList>
            <person name="Xiong X."/>
            <person name="Gou J."/>
            <person name="Liao Q."/>
            <person name="Li Y."/>
            <person name="Zhou Q."/>
            <person name="Bi G."/>
            <person name="Li C."/>
            <person name="Du R."/>
            <person name="Wang X."/>
            <person name="Sun T."/>
            <person name="Guo L."/>
            <person name="Liang H."/>
            <person name="Lu P."/>
            <person name="Wu Y."/>
            <person name="Zhang Z."/>
            <person name="Ro D.K."/>
            <person name="Shang Y."/>
            <person name="Huang S."/>
            <person name="Yan J."/>
        </authorList>
    </citation>
    <scope>NUCLEOTIDE SEQUENCE [LARGE SCALE GENOMIC DNA]</scope>
    <source>
        <strain evidence="2">Ta-2019</strain>
    </source>
</reference>
<keyword evidence="3" id="KW-1185">Reference proteome</keyword>
<name>A0AA38F922_TAXCH</name>
<protein>
    <submittedName>
        <fullName evidence="2">Uncharacterized protein</fullName>
    </submittedName>
</protein>
<dbReference type="InterPro" id="IPR008802">
    <property type="entry name" value="REF"/>
</dbReference>
<dbReference type="AlphaFoldDB" id="A0AA38F922"/>
<comment type="similarity">
    <text evidence="1">Belongs to the REF/SRPP family.</text>
</comment>
<dbReference type="PANTHER" id="PTHR33732:SF3">
    <property type="entry name" value="OS07G0671800 PROTEIN"/>
    <property type="match status" value="1"/>
</dbReference>
<feature type="non-terminal residue" evidence="2">
    <location>
        <position position="156"/>
    </location>
</feature>
<evidence type="ECO:0000256" key="1">
    <source>
        <dbReference type="ARBA" id="ARBA00009737"/>
    </source>
</evidence>
<dbReference type="PANTHER" id="PTHR33732">
    <property type="entry name" value="REF/SRPP-LIKE PROTEIN OS05G0151300/LOC_OS05G05940"/>
    <property type="match status" value="1"/>
</dbReference>
<organism evidence="2 3">
    <name type="scientific">Taxus chinensis</name>
    <name type="common">Chinese yew</name>
    <name type="synonym">Taxus wallichiana var. chinensis</name>
    <dbReference type="NCBI Taxonomy" id="29808"/>
    <lineage>
        <taxon>Eukaryota</taxon>
        <taxon>Viridiplantae</taxon>
        <taxon>Streptophyta</taxon>
        <taxon>Embryophyta</taxon>
        <taxon>Tracheophyta</taxon>
        <taxon>Spermatophyta</taxon>
        <taxon>Pinopsida</taxon>
        <taxon>Pinidae</taxon>
        <taxon>Conifers II</taxon>
        <taxon>Cupressales</taxon>
        <taxon>Taxaceae</taxon>
        <taxon>Taxus</taxon>
    </lineage>
</organism>
<dbReference type="Proteomes" id="UP000824469">
    <property type="component" value="Unassembled WGS sequence"/>
</dbReference>
<dbReference type="Pfam" id="PF05755">
    <property type="entry name" value="REF"/>
    <property type="match status" value="1"/>
</dbReference>
<evidence type="ECO:0000313" key="2">
    <source>
        <dbReference type="EMBL" id="KAH9293440.1"/>
    </source>
</evidence>
<evidence type="ECO:0000313" key="3">
    <source>
        <dbReference type="Proteomes" id="UP000824469"/>
    </source>
</evidence>
<gene>
    <name evidence="2" type="ORF">KI387_041346</name>
</gene>
<comment type="caution">
    <text evidence="2">The sequence shown here is derived from an EMBL/GenBank/DDBJ whole genome shotgun (WGS) entry which is preliminary data.</text>
</comment>